<reference evidence="5 6" key="1">
    <citation type="submission" date="2019-07" db="EMBL/GenBank/DDBJ databases">
        <title>Novel species of Flavobacterium.</title>
        <authorList>
            <person name="Liu Q."/>
            <person name="Xin Y.-H."/>
        </authorList>
    </citation>
    <scope>NUCLEOTIDE SEQUENCE [LARGE SCALE GENOMIC DNA]</scope>
    <source>
        <strain evidence="3 5">GSP39</strain>
        <strain evidence="4 6">GSR22</strain>
    </source>
</reference>
<accession>A0A553B8Y5</accession>
<keyword evidence="1" id="KW-0732">Signal</keyword>
<evidence type="ECO:0000256" key="1">
    <source>
        <dbReference type="SAM" id="SignalP"/>
    </source>
</evidence>
<proteinExistence type="predicted"/>
<feature type="chain" id="PRO_5022220694" description="BIG2 domain-containing protein" evidence="1">
    <location>
        <begin position="30"/>
        <end position="359"/>
    </location>
</feature>
<dbReference type="Proteomes" id="UP000318528">
    <property type="component" value="Unassembled WGS sequence"/>
</dbReference>
<evidence type="ECO:0000313" key="3">
    <source>
        <dbReference type="EMBL" id="TRX00933.1"/>
    </source>
</evidence>
<feature type="signal peptide" evidence="1">
    <location>
        <begin position="1"/>
        <end position="29"/>
    </location>
</feature>
<dbReference type="RefSeq" id="WP_185963173.1">
    <property type="nucleotide sequence ID" value="NZ_VJZL01000074.1"/>
</dbReference>
<dbReference type="InterPro" id="IPR003343">
    <property type="entry name" value="Big_2"/>
</dbReference>
<evidence type="ECO:0000313" key="5">
    <source>
        <dbReference type="Proteomes" id="UP000318528"/>
    </source>
</evidence>
<sequence length="359" mass="37858">MKSIFTYSTKLFLLQLLCLLSLTNGFSQFVPDGNYYSPTDEYLNAQSKIVDPNASSTCEVERVFALTGGTDTDQYLLLGINNGNGGSAIFRYYINTDGLATGLANETYKGTVYPIGGAEIVIQIDASKNELMLFEWNDLSGELDIVTIAGIASEIGSYNPGDNSFIEIKIPLSIFNPCNSTTGGIITLAKYLSFSGGSINSNPCALEDIDFIIGLNGIVTPDAEYCSGQDTETHLILTGQLGDVVRWESSTDDFNTAGTPIINTNGITVYDTPSNLSATTYFRAVISSTLCPNNTLNSTSAEIKINPGPTISGTFSVCESSTTQLAGSGTPAALNPWVSSDPSKATVSSTGLVTGVSAG</sequence>
<gene>
    <name evidence="4" type="ORF">FNW11_17255</name>
    <name evidence="3" type="ORF">FNW12_17395</name>
</gene>
<dbReference type="Pfam" id="PF02368">
    <property type="entry name" value="Big_2"/>
    <property type="match status" value="1"/>
</dbReference>
<feature type="domain" description="BIG2" evidence="2">
    <location>
        <begin position="316"/>
        <end position="359"/>
    </location>
</feature>
<protein>
    <recommendedName>
        <fullName evidence="2">BIG2 domain-containing protein</fullName>
    </recommendedName>
</protein>
<evidence type="ECO:0000259" key="2">
    <source>
        <dbReference type="Pfam" id="PF02368"/>
    </source>
</evidence>
<feature type="non-terminal residue" evidence="4">
    <location>
        <position position="359"/>
    </location>
</feature>
<comment type="caution">
    <text evidence="4">The sequence shown here is derived from an EMBL/GenBank/DDBJ whole genome shotgun (WGS) entry which is preliminary data.</text>
</comment>
<name>A0A553B8Y5_9FLAO</name>
<dbReference type="Gene3D" id="2.60.40.1080">
    <property type="match status" value="1"/>
</dbReference>
<dbReference type="EMBL" id="VJZN01000057">
    <property type="protein sequence ID" value="TRX00933.1"/>
    <property type="molecule type" value="Genomic_DNA"/>
</dbReference>
<evidence type="ECO:0000313" key="6">
    <source>
        <dbReference type="Proteomes" id="UP000318669"/>
    </source>
</evidence>
<organism evidence="4 6">
    <name type="scientific">Flavobacterium gawalongense</name>
    <dbReference type="NCBI Taxonomy" id="2594432"/>
    <lineage>
        <taxon>Bacteria</taxon>
        <taxon>Pseudomonadati</taxon>
        <taxon>Bacteroidota</taxon>
        <taxon>Flavobacteriia</taxon>
        <taxon>Flavobacteriales</taxon>
        <taxon>Flavobacteriaceae</taxon>
        <taxon>Flavobacterium</taxon>
    </lineage>
</organism>
<evidence type="ECO:0000313" key="4">
    <source>
        <dbReference type="EMBL" id="TRX04720.1"/>
    </source>
</evidence>
<dbReference type="EMBL" id="VJZL01000074">
    <property type="protein sequence ID" value="TRX04720.1"/>
    <property type="molecule type" value="Genomic_DNA"/>
</dbReference>
<keyword evidence="5" id="KW-1185">Reference proteome</keyword>
<dbReference type="Proteomes" id="UP000318669">
    <property type="component" value="Unassembled WGS sequence"/>
</dbReference>
<dbReference type="AlphaFoldDB" id="A0A553B8Y5"/>